<evidence type="ECO:0000256" key="1">
    <source>
        <dbReference type="SAM" id="Coils"/>
    </source>
</evidence>
<dbReference type="AlphaFoldDB" id="A0A2W7J8N1"/>
<keyword evidence="1" id="KW-0175">Coiled coil</keyword>
<evidence type="ECO:0000313" key="2">
    <source>
        <dbReference type="EMBL" id="PZW48133.1"/>
    </source>
</evidence>
<evidence type="ECO:0000313" key="3">
    <source>
        <dbReference type="Proteomes" id="UP000249688"/>
    </source>
</evidence>
<gene>
    <name evidence="2" type="ORF">C8P66_106137</name>
</gene>
<proteinExistence type="predicted"/>
<name>A0A2W7J8N1_9PROT</name>
<reference evidence="2 3" key="1">
    <citation type="submission" date="2018-06" db="EMBL/GenBank/DDBJ databases">
        <title>Genomic Encyclopedia of Archaeal and Bacterial Type Strains, Phase II (KMG-II): from individual species to whole genera.</title>
        <authorList>
            <person name="Goeker M."/>
        </authorList>
    </citation>
    <scope>NUCLEOTIDE SEQUENCE [LARGE SCALE GENOMIC DNA]</scope>
    <source>
        <strain evidence="2 3">DSM 24525</strain>
    </source>
</reference>
<comment type="caution">
    <text evidence="2">The sequence shown here is derived from an EMBL/GenBank/DDBJ whole genome shotgun (WGS) entry which is preliminary data.</text>
</comment>
<dbReference type="Proteomes" id="UP000249688">
    <property type="component" value="Unassembled WGS sequence"/>
</dbReference>
<feature type="coiled-coil region" evidence="1">
    <location>
        <begin position="37"/>
        <end position="90"/>
    </location>
</feature>
<keyword evidence="3" id="KW-1185">Reference proteome</keyword>
<dbReference type="EMBL" id="QKYU01000006">
    <property type="protein sequence ID" value="PZW48133.1"/>
    <property type="molecule type" value="Genomic_DNA"/>
</dbReference>
<organism evidence="2 3">
    <name type="scientific">Humitalea rosea</name>
    <dbReference type="NCBI Taxonomy" id="990373"/>
    <lineage>
        <taxon>Bacteria</taxon>
        <taxon>Pseudomonadati</taxon>
        <taxon>Pseudomonadota</taxon>
        <taxon>Alphaproteobacteria</taxon>
        <taxon>Acetobacterales</taxon>
        <taxon>Roseomonadaceae</taxon>
        <taxon>Humitalea</taxon>
    </lineage>
</organism>
<accession>A0A2W7J8N1</accession>
<sequence length="107" mass="11412">MRATVTVFASLLHDGSALLMRTNTGTIDAANRLAASSEELLRLVAQTEARLENATERSEILATRVARSAAQEIKSSVESLEEIAERLAAMAPRAAKESADLTIAKST</sequence>
<protein>
    <submittedName>
        <fullName evidence="2">Uncharacterized protein</fullName>
    </submittedName>
</protein>